<dbReference type="InterPro" id="IPR013785">
    <property type="entry name" value="Aldolase_TIM"/>
</dbReference>
<accession>A0ABV5R6K9</accession>
<dbReference type="Proteomes" id="UP001589710">
    <property type="component" value="Unassembled WGS sequence"/>
</dbReference>
<dbReference type="EC" id="4.1.2.13" evidence="2"/>
<proteinExistence type="predicted"/>
<dbReference type="Pfam" id="PF01116">
    <property type="entry name" value="F_bP_aldolase"/>
    <property type="match status" value="1"/>
</dbReference>
<keyword evidence="2" id="KW-0456">Lyase</keyword>
<dbReference type="GO" id="GO:0004332">
    <property type="term" value="F:fructose-bisphosphate aldolase activity"/>
    <property type="evidence" value="ECO:0007669"/>
    <property type="project" value="UniProtKB-EC"/>
</dbReference>
<protein>
    <submittedName>
        <fullName evidence="2">Class II fructose-bisphosphate aldolase</fullName>
        <ecNumber evidence="2">4.1.2.13</ecNumber>
    </submittedName>
</protein>
<evidence type="ECO:0000256" key="1">
    <source>
        <dbReference type="ARBA" id="ARBA00001947"/>
    </source>
</evidence>
<gene>
    <name evidence="2" type="ORF">ACFFTL_14430</name>
</gene>
<dbReference type="PANTHER" id="PTHR30304">
    <property type="entry name" value="D-TAGATOSE-1,6-BISPHOSPHATE ALDOLASE"/>
    <property type="match status" value="1"/>
</dbReference>
<organism evidence="2 3">
    <name type="scientific">Streptomyces yanii</name>
    <dbReference type="NCBI Taxonomy" id="78510"/>
    <lineage>
        <taxon>Bacteria</taxon>
        <taxon>Bacillati</taxon>
        <taxon>Actinomycetota</taxon>
        <taxon>Actinomycetes</taxon>
        <taxon>Kitasatosporales</taxon>
        <taxon>Streptomycetaceae</taxon>
        <taxon>Streptomyces</taxon>
    </lineage>
</organism>
<dbReference type="PANTHER" id="PTHR30304:SF0">
    <property type="entry name" value="D-TAGATOSE-1,6-BISPHOSPHATE ALDOLASE SUBUNIT GATY-RELATED"/>
    <property type="match status" value="1"/>
</dbReference>
<comment type="caution">
    <text evidence="2">The sequence shown here is derived from an EMBL/GenBank/DDBJ whole genome shotgun (WGS) entry which is preliminary data.</text>
</comment>
<sequence>MTLAAIGPMLSDGRAHHRPVAAFDAHTFEHLQAIVAGAELAGSGVIIQIGETVVDHHGGHLAPLARAAAEMARTAAVPVGLHLTKVRRTALLAQAAHCGFGSIMYDAGHLSYARAVAVTRDAVSWAHEQGLWAEAELTDTGGRGGLRAARIGTSPCPHGAHLAPGIAQEFADATGADALVLSAESHPFGTCTAEDHRSLLAGLRAAVNVPLVLRELSAANAEELRAAVVAGVAKLGFGRALDPAMTRALRDGLAAGGTQDPAAYLAAACRAMADMVARLIQTLEGPDAGPSPCSPAAKHHAGRH</sequence>
<name>A0ABV5R6K9_9ACTN</name>
<dbReference type="SUPFAM" id="SSF51569">
    <property type="entry name" value="Aldolase"/>
    <property type="match status" value="1"/>
</dbReference>
<evidence type="ECO:0000313" key="3">
    <source>
        <dbReference type="Proteomes" id="UP001589710"/>
    </source>
</evidence>
<dbReference type="EMBL" id="JBHMCG010000059">
    <property type="protein sequence ID" value="MFB9573488.1"/>
    <property type="molecule type" value="Genomic_DNA"/>
</dbReference>
<dbReference type="PIRSF" id="PIRSF001359">
    <property type="entry name" value="F_bP_aldolase_II"/>
    <property type="match status" value="1"/>
</dbReference>
<dbReference type="RefSeq" id="WP_386143825.1">
    <property type="nucleotide sequence ID" value="NZ_JBHMCG010000059.1"/>
</dbReference>
<evidence type="ECO:0000313" key="2">
    <source>
        <dbReference type="EMBL" id="MFB9573488.1"/>
    </source>
</evidence>
<dbReference type="InterPro" id="IPR000771">
    <property type="entry name" value="FBA_II"/>
</dbReference>
<dbReference type="Gene3D" id="3.20.20.70">
    <property type="entry name" value="Aldolase class I"/>
    <property type="match status" value="1"/>
</dbReference>
<dbReference type="InterPro" id="IPR050246">
    <property type="entry name" value="Class_II_FBP_aldolase"/>
</dbReference>
<reference evidence="2 3" key="1">
    <citation type="submission" date="2024-09" db="EMBL/GenBank/DDBJ databases">
        <authorList>
            <person name="Sun Q."/>
            <person name="Mori K."/>
        </authorList>
    </citation>
    <scope>NUCLEOTIDE SEQUENCE [LARGE SCALE GENOMIC DNA]</scope>
    <source>
        <strain evidence="2 3">JCM 3331</strain>
    </source>
</reference>
<comment type="cofactor">
    <cofactor evidence="1">
        <name>Zn(2+)</name>
        <dbReference type="ChEBI" id="CHEBI:29105"/>
    </cofactor>
</comment>
<keyword evidence="3" id="KW-1185">Reference proteome</keyword>